<name>A0AAW1MYX6_POPJA</name>
<proteinExistence type="predicted"/>
<keyword evidence="2" id="KW-1185">Reference proteome</keyword>
<dbReference type="Proteomes" id="UP001458880">
    <property type="component" value="Unassembled WGS sequence"/>
</dbReference>
<dbReference type="PANTHER" id="PTHR22955:SF69">
    <property type="entry name" value="REVERSE TRANSCRIPTASE_RETROTRANSPOSON-DERIVED PROTEIN RNASE H-LIKE DOMAIN-CONTAINING PROTEIN"/>
    <property type="match status" value="1"/>
</dbReference>
<dbReference type="PANTHER" id="PTHR22955">
    <property type="entry name" value="RETROTRANSPOSON"/>
    <property type="match status" value="1"/>
</dbReference>
<gene>
    <name evidence="1" type="ORF">QE152_g3864</name>
</gene>
<sequence length="90" mass="10133">MYLETCGYQVQSSRSVITWCIARCYQIPECTWRHVGTKCNPADLLSRGVSPDVIKNSTECTWRHVGTKCNPADLLSRGVSPDVIKNSTLW</sequence>
<accession>A0AAW1MYX6</accession>
<organism evidence="1 2">
    <name type="scientific">Popillia japonica</name>
    <name type="common">Japanese beetle</name>
    <dbReference type="NCBI Taxonomy" id="7064"/>
    <lineage>
        <taxon>Eukaryota</taxon>
        <taxon>Metazoa</taxon>
        <taxon>Ecdysozoa</taxon>
        <taxon>Arthropoda</taxon>
        <taxon>Hexapoda</taxon>
        <taxon>Insecta</taxon>
        <taxon>Pterygota</taxon>
        <taxon>Neoptera</taxon>
        <taxon>Endopterygota</taxon>
        <taxon>Coleoptera</taxon>
        <taxon>Polyphaga</taxon>
        <taxon>Scarabaeiformia</taxon>
        <taxon>Scarabaeidae</taxon>
        <taxon>Rutelinae</taxon>
        <taxon>Popillia</taxon>
    </lineage>
</organism>
<dbReference type="EMBL" id="JASPKY010000017">
    <property type="protein sequence ID" value="KAK9752866.1"/>
    <property type="molecule type" value="Genomic_DNA"/>
</dbReference>
<protein>
    <submittedName>
        <fullName evidence="1">Uncharacterized protein</fullName>
    </submittedName>
</protein>
<dbReference type="AlphaFoldDB" id="A0AAW1MYX6"/>
<reference evidence="1 2" key="1">
    <citation type="journal article" date="2024" name="BMC Genomics">
        <title>De novo assembly and annotation of Popillia japonica's genome with initial clues to its potential as an invasive pest.</title>
        <authorList>
            <person name="Cucini C."/>
            <person name="Boschi S."/>
            <person name="Funari R."/>
            <person name="Cardaioli E."/>
            <person name="Iannotti N."/>
            <person name="Marturano G."/>
            <person name="Paoli F."/>
            <person name="Bruttini M."/>
            <person name="Carapelli A."/>
            <person name="Frati F."/>
            <person name="Nardi F."/>
        </authorList>
    </citation>
    <scope>NUCLEOTIDE SEQUENCE [LARGE SCALE GENOMIC DNA]</scope>
    <source>
        <strain evidence="1">DMR45628</strain>
    </source>
</reference>
<evidence type="ECO:0000313" key="2">
    <source>
        <dbReference type="Proteomes" id="UP001458880"/>
    </source>
</evidence>
<evidence type="ECO:0000313" key="1">
    <source>
        <dbReference type="EMBL" id="KAK9752866.1"/>
    </source>
</evidence>
<comment type="caution">
    <text evidence="1">The sequence shown here is derived from an EMBL/GenBank/DDBJ whole genome shotgun (WGS) entry which is preliminary data.</text>
</comment>